<dbReference type="EMBL" id="HBIZ01054895">
    <property type="protein sequence ID" value="CAE0782468.1"/>
    <property type="molecule type" value="Transcribed_RNA"/>
</dbReference>
<accession>A0A7S4F960</accession>
<feature type="region of interest" description="Disordered" evidence="1">
    <location>
        <begin position="391"/>
        <end position="432"/>
    </location>
</feature>
<sequence>MAPMSTVGRGEGLGESTTQHKVHSAPWLSKDMGAAELTAEASGTAAVSPRVPKEMRVVMAQLERMQMKGDMEAQMLKVIEGFKTERPLVNRFKSEAIDLALAAHGTYATSGGGPSTVDMLKQVRAAANEQCDLCLSQLHGVARAELIRAQEQQQMERNVQKSPRVRSAVRNFTGKIKFANEAEGSVTEHSEADKVKPTQGDSGATDADDANADSVNNAHNDGDGGERAMLPGELPVLPPSVRKAAAKPAYRPPRRPFGLDPPEASPHARAGMNSARRSCSPLLPSLATGRAASHPATPRGAVFTVTGASSAIAEMKLHLPSSIGRPSQSMQAGDAAFATPYLAPTSLHQSSSHTSVRASPRSVAHTSAHQDGADGNAALDATCSAALLKSEASELSAGSKTPRGKGNPQRFRVRASPEEPQAPVAPSMLVAR</sequence>
<feature type="compositionally biased region" description="Basic and acidic residues" evidence="1">
    <location>
        <begin position="186"/>
        <end position="196"/>
    </location>
</feature>
<feature type="region of interest" description="Disordered" evidence="1">
    <location>
        <begin position="346"/>
        <end position="375"/>
    </location>
</feature>
<dbReference type="AlphaFoldDB" id="A0A7S4F960"/>
<reference evidence="2" key="1">
    <citation type="submission" date="2021-01" db="EMBL/GenBank/DDBJ databases">
        <authorList>
            <person name="Corre E."/>
            <person name="Pelletier E."/>
            <person name="Niang G."/>
            <person name="Scheremetjew M."/>
            <person name="Finn R."/>
            <person name="Kale V."/>
            <person name="Holt S."/>
            <person name="Cochrane G."/>
            <person name="Meng A."/>
            <person name="Brown T."/>
            <person name="Cohen L."/>
        </authorList>
    </citation>
    <scope>NUCLEOTIDE SEQUENCE</scope>
    <source>
        <strain evidence="2">CCMP645</strain>
    </source>
</reference>
<protein>
    <submittedName>
        <fullName evidence="2">Uncharacterized protein</fullName>
    </submittedName>
</protein>
<gene>
    <name evidence="2" type="ORF">PCAR00345_LOCUS35170</name>
</gene>
<feature type="compositionally biased region" description="Polar residues" evidence="1">
    <location>
        <begin position="346"/>
        <end position="357"/>
    </location>
</feature>
<feature type="region of interest" description="Disordered" evidence="1">
    <location>
        <begin position="1"/>
        <end position="25"/>
    </location>
</feature>
<evidence type="ECO:0000313" key="2">
    <source>
        <dbReference type="EMBL" id="CAE0782468.1"/>
    </source>
</evidence>
<feature type="region of interest" description="Disordered" evidence="1">
    <location>
        <begin position="180"/>
        <end position="297"/>
    </location>
</feature>
<name>A0A7S4F960_CHRCT</name>
<organism evidence="2">
    <name type="scientific">Chrysotila carterae</name>
    <name type="common">Marine alga</name>
    <name type="synonym">Syracosphaera carterae</name>
    <dbReference type="NCBI Taxonomy" id="13221"/>
    <lineage>
        <taxon>Eukaryota</taxon>
        <taxon>Haptista</taxon>
        <taxon>Haptophyta</taxon>
        <taxon>Prymnesiophyceae</taxon>
        <taxon>Isochrysidales</taxon>
        <taxon>Isochrysidaceae</taxon>
        <taxon>Chrysotila</taxon>
    </lineage>
</organism>
<evidence type="ECO:0000256" key="1">
    <source>
        <dbReference type="SAM" id="MobiDB-lite"/>
    </source>
</evidence>
<proteinExistence type="predicted"/>